<proteinExistence type="predicted"/>
<evidence type="ECO:0000313" key="3">
    <source>
        <dbReference type="Proteomes" id="UP000320338"/>
    </source>
</evidence>
<reference evidence="2 3" key="1">
    <citation type="submission" date="2019-06" db="EMBL/GenBank/DDBJ databases">
        <title>Whole genome shotgun sequence of Pseudonocardia hydrocarbonoxydans NBRC 14498.</title>
        <authorList>
            <person name="Hosoyama A."/>
            <person name="Uohara A."/>
            <person name="Ohji S."/>
            <person name="Ichikawa N."/>
        </authorList>
    </citation>
    <scope>NUCLEOTIDE SEQUENCE [LARGE SCALE GENOMIC DNA]</scope>
    <source>
        <strain evidence="2 3">NBRC 14498</strain>
    </source>
</reference>
<feature type="compositionally biased region" description="Acidic residues" evidence="1">
    <location>
        <begin position="201"/>
        <end position="210"/>
    </location>
</feature>
<comment type="caution">
    <text evidence="2">The sequence shown here is derived from an EMBL/GenBank/DDBJ whole genome shotgun (WGS) entry which is preliminary data.</text>
</comment>
<organism evidence="2 3">
    <name type="scientific">Pseudonocardia hydrocarbonoxydans</name>
    <dbReference type="NCBI Taxonomy" id="76726"/>
    <lineage>
        <taxon>Bacteria</taxon>
        <taxon>Bacillati</taxon>
        <taxon>Actinomycetota</taxon>
        <taxon>Actinomycetes</taxon>
        <taxon>Pseudonocardiales</taxon>
        <taxon>Pseudonocardiaceae</taxon>
        <taxon>Pseudonocardia</taxon>
    </lineage>
</organism>
<evidence type="ECO:0000256" key="1">
    <source>
        <dbReference type="SAM" id="MobiDB-lite"/>
    </source>
</evidence>
<sequence length="210" mass="21211">MLAGCLVVALLTAWYAGSRFEPATPGPTPGSVRLGPDAGEAVDAYLARIPAELPGPGEAAYALVQFRAGLAGPAAVDVVAGAQPVTAVFRVPIERVQTALRFEDLGTVDLARNRAVAAAQADAARLTGRPAAVASAEAAALADPACACVAALVVRGDRAALDALGTRPEVRAVHAAPPDARPVELALAPLLPEQTRAADPLPDDGEPPRG</sequence>
<dbReference type="EMBL" id="BJNG01000006">
    <property type="protein sequence ID" value="GEC18551.1"/>
    <property type="molecule type" value="Genomic_DNA"/>
</dbReference>
<keyword evidence="3" id="KW-1185">Reference proteome</keyword>
<name>A0A4Y3WJY0_9PSEU</name>
<evidence type="ECO:0000313" key="2">
    <source>
        <dbReference type="EMBL" id="GEC18551.1"/>
    </source>
</evidence>
<dbReference type="Proteomes" id="UP000320338">
    <property type="component" value="Unassembled WGS sequence"/>
</dbReference>
<dbReference type="AlphaFoldDB" id="A0A4Y3WJY0"/>
<accession>A0A4Y3WJY0</accession>
<gene>
    <name evidence="2" type="ORF">PHY01_08340</name>
</gene>
<feature type="region of interest" description="Disordered" evidence="1">
    <location>
        <begin position="187"/>
        <end position="210"/>
    </location>
</feature>
<protein>
    <submittedName>
        <fullName evidence="2">Uncharacterized protein</fullName>
    </submittedName>
</protein>